<sequence length="299" mass="31990">MANFPSLGALAAGLAIFLSMLAPAQAIEGRPEPKAASSVCDNDDDAPTDAFGFTDGSGIADLGRGSLGLTLNADGGVRRGRSMGRGAMLQGSYGLLPCLEVSPYLLGGTTRSQIERQGLKDKAYGGGFEARYRLLSHGRHGLGLTMGIDAGLERNESHGEGRFSTYNTTMRLLADKVLIPDTLHAAFNLSHNLIWSGPSPHERASTFVIGGALAWQVVESIYLSGEVRHMRQHDTLGFGKLAGHATFVGPGIYWQATEQLALSLAYNVQLYGEEKGQPGQLDLTNFSRHLVQLDIGWTF</sequence>
<dbReference type="EMBL" id="JAWDID010000042">
    <property type="protein sequence ID" value="MDU0342489.1"/>
    <property type="molecule type" value="Genomic_DNA"/>
</dbReference>
<proteinExistence type="predicted"/>
<organism evidence="2 3">
    <name type="scientific">Bosea rubneri</name>
    <dbReference type="NCBI Taxonomy" id="3075434"/>
    <lineage>
        <taxon>Bacteria</taxon>
        <taxon>Pseudomonadati</taxon>
        <taxon>Pseudomonadota</taxon>
        <taxon>Alphaproteobacteria</taxon>
        <taxon>Hyphomicrobiales</taxon>
        <taxon>Boseaceae</taxon>
        <taxon>Bosea</taxon>
    </lineage>
</organism>
<keyword evidence="3" id="KW-1185">Reference proteome</keyword>
<accession>A0ABU3SCG5</accession>
<reference evidence="2 3" key="1">
    <citation type="submission" date="2023-09" db="EMBL/GenBank/DDBJ databases">
        <title>Whole genome shotgun sequencing (WGS) of Bosea sp. ZW T0_25, isolated from stored onions (Allium cepa).</title>
        <authorList>
            <person name="Stoll D.A."/>
            <person name="Huch M."/>
        </authorList>
    </citation>
    <scope>NUCLEOTIDE SEQUENCE [LARGE SCALE GENOMIC DNA]</scope>
    <source>
        <strain evidence="2 3">ZW T0_25</strain>
    </source>
</reference>
<feature type="signal peptide" evidence="1">
    <location>
        <begin position="1"/>
        <end position="24"/>
    </location>
</feature>
<dbReference type="Proteomes" id="UP001254257">
    <property type="component" value="Unassembled WGS sequence"/>
</dbReference>
<evidence type="ECO:0000256" key="1">
    <source>
        <dbReference type="SAM" id="SignalP"/>
    </source>
</evidence>
<evidence type="ECO:0000313" key="3">
    <source>
        <dbReference type="Proteomes" id="UP001254257"/>
    </source>
</evidence>
<comment type="caution">
    <text evidence="2">The sequence shown here is derived from an EMBL/GenBank/DDBJ whole genome shotgun (WGS) entry which is preliminary data.</text>
</comment>
<protein>
    <recommendedName>
        <fullName evidence="4">MetA-pathway of phenol degradation</fullName>
    </recommendedName>
</protein>
<evidence type="ECO:0008006" key="4">
    <source>
        <dbReference type="Google" id="ProtNLM"/>
    </source>
</evidence>
<gene>
    <name evidence="2" type="ORF">RKE40_21535</name>
</gene>
<feature type="chain" id="PRO_5045096525" description="MetA-pathway of phenol degradation" evidence="1">
    <location>
        <begin position="25"/>
        <end position="299"/>
    </location>
</feature>
<keyword evidence="1" id="KW-0732">Signal</keyword>
<dbReference type="RefSeq" id="WP_316020261.1">
    <property type="nucleotide sequence ID" value="NZ_JAWDID010000042.1"/>
</dbReference>
<name>A0ABU3SCG5_9HYPH</name>
<evidence type="ECO:0000313" key="2">
    <source>
        <dbReference type="EMBL" id="MDU0342489.1"/>
    </source>
</evidence>